<dbReference type="InterPro" id="IPR051691">
    <property type="entry name" value="Metab_Enz_Cyan_OpOx_G3PDH"/>
</dbReference>
<gene>
    <name evidence="3" type="ORF">C9427_29260</name>
</gene>
<proteinExistence type="predicted"/>
<dbReference type="RefSeq" id="WP_208636437.1">
    <property type="nucleotide sequence ID" value="NZ_PZJX01000057.1"/>
</dbReference>
<evidence type="ECO:0000259" key="2">
    <source>
        <dbReference type="Pfam" id="PF04324"/>
    </source>
</evidence>
<organism evidence="3 4">
    <name type="scientific">Mesorhizobium helmanticense</name>
    <dbReference type="NCBI Taxonomy" id="1776423"/>
    <lineage>
        <taxon>Bacteria</taxon>
        <taxon>Pseudomonadati</taxon>
        <taxon>Pseudomonadota</taxon>
        <taxon>Alphaproteobacteria</taxon>
        <taxon>Hyphomicrobiales</taxon>
        <taxon>Phyllobacteriaceae</taxon>
        <taxon>Mesorhizobium</taxon>
    </lineage>
</organism>
<dbReference type="EMBL" id="PZJX01000057">
    <property type="protein sequence ID" value="PTE06788.1"/>
    <property type="molecule type" value="Genomic_DNA"/>
</dbReference>
<dbReference type="AlphaFoldDB" id="A0A2T4IMC7"/>
<dbReference type="Gene3D" id="1.10.10.1100">
    <property type="entry name" value="BFD-like [2Fe-2S]-binding domain"/>
    <property type="match status" value="1"/>
</dbReference>
<feature type="domain" description="BFD-like [2Fe-2S]-binding" evidence="2">
    <location>
        <begin position="30"/>
        <end position="81"/>
    </location>
</feature>
<evidence type="ECO:0000313" key="3">
    <source>
        <dbReference type="EMBL" id="PTE06788.1"/>
    </source>
</evidence>
<dbReference type="InterPro" id="IPR007419">
    <property type="entry name" value="BFD-like_2Fe2S-bd_dom"/>
</dbReference>
<evidence type="ECO:0000313" key="4">
    <source>
        <dbReference type="Proteomes" id="UP000240259"/>
    </source>
</evidence>
<protein>
    <submittedName>
        <fullName evidence="3">FAD-dependent oxidoreductase</fullName>
    </submittedName>
</protein>
<accession>A0A2T4IMC7</accession>
<dbReference type="Pfam" id="PF04324">
    <property type="entry name" value="Fer2_BFD"/>
    <property type="match status" value="1"/>
</dbReference>
<keyword evidence="4" id="KW-1185">Reference proteome</keyword>
<dbReference type="CDD" id="cd19946">
    <property type="entry name" value="GlpA-like_Fer2_BFD-like"/>
    <property type="match status" value="1"/>
</dbReference>
<dbReference type="PANTHER" id="PTHR42949">
    <property type="entry name" value="ANAEROBIC GLYCEROL-3-PHOSPHATE DEHYDROGENASE SUBUNIT B"/>
    <property type="match status" value="1"/>
</dbReference>
<dbReference type="PANTHER" id="PTHR42949:SF3">
    <property type="entry name" value="ANAEROBIC GLYCEROL-3-PHOSPHATE DEHYDROGENASE SUBUNIT B"/>
    <property type="match status" value="1"/>
</dbReference>
<dbReference type="InterPro" id="IPR041854">
    <property type="entry name" value="BFD-like_2Fe2S-bd_dom_sf"/>
</dbReference>
<evidence type="ECO:0000256" key="1">
    <source>
        <dbReference type="ARBA" id="ARBA00023002"/>
    </source>
</evidence>
<feature type="non-terminal residue" evidence="3">
    <location>
        <position position="1"/>
    </location>
</feature>
<dbReference type="Proteomes" id="UP000240259">
    <property type="component" value="Unassembled WGS sequence"/>
</dbReference>
<sequence length="111" mass="12395">ARHRRFQQALWTLYAAPAYSATLATPETLLCRCEEVTFGQIEEALAEEMQLIGAVKRRTRVGMGRCQGRYCAPVLDALLAERFGRARDEFTGFAPRVPVKPVAIEDLARLG</sequence>
<dbReference type="GO" id="GO:0016491">
    <property type="term" value="F:oxidoreductase activity"/>
    <property type="evidence" value="ECO:0007669"/>
    <property type="project" value="UniProtKB-KW"/>
</dbReference>
<keyword evidence="1" id="KW-0560">Oxidoreductase</keyword>
<comment type="caution">
    <text evidence="3">The sequence shown here is derived from an EMBL/GenBank/DDBJ whole genome shotgun (WGS) entry which is preliminary data.</text>
</comment>
<name>A0A2T4IMC7_9HYPH</name>
<reference evidence="3 4" key="1">
    <citation type="submission" date="2018-03" db="EMBL/GenBank/DDBJ databases">
        <title>Genome sequence of the symbiotic type strain Mesorhizobium helmanticense CSLC115NT isolated from Lotus corniculatus nodules.</title>
        <authorList>
            <person name="Sannazzaro A.I."/>
            <person name="Torres Tejerizo G.A."/>
            <person name="Dip D."/>
            <person name="Caballero M."/>
            <person name="Pistorio M."/>
            <person name="Estrella M.J."/>
        </authorList>
    </citation>
    <scope>NUCLEOTIDE SEQUENCE [LARGE SCALE GENOMIC DNA]</scope>
    <source>
        <strain evidence="3 4">CSLC115N</strain>
    </source>
</reference>